<keyword evidence="5" id="KW-0130">Cell adhesion</keyword>
<evidence type="ECO:0000256" key="2">
    <source>
        <dbReference type="ARBA" id="ARBA00022692"/>
    </source>
</evidence>
<keyword evidence="13" id="KW-1185">Reference proteome</keyword>
<dbReference type="InterPro" id="IPR002126">
    <property type="entry name" value="Cadherin-like_dom"/>
</dbReference>
<reference evidence="12" key="1">
    <citation type="submission" date="2019-03" db="EMBL/GenBank/DDBJ databases">
        <title>Improved annotation for the trematode Fasciola hepatica.</title>
        <authorList>
            <person name="Choi Y.-J."/>
            <person name="Martin J."/>
            <person name="Mitreva M."/>
        </authorList>
    </citation>
    <scope>NUCLEOTIDE SEQUENCE [LARGE SCALE GENOMIC DNA]</scope>
</reference>
<dbReference type="PANTHER" id="PTHR24028">
    <property type="entry name" value="CADHERIN-87A"/>
    <property type="match status" value="1"/>
</dbReference>
<feature type="domain" description="Cadherin" evidence="11">
    <location>
        <begin position="570"/>
        <end position="679"/>
    </location>
</feature>
<proteinExistence type="predicted"/>
<dbReference type="InterPro" id="IPR050174">
    <property type="entry name" value="Protocadherin/Cadherin-CA"/>
</dbReference>
<dbReference type="Proteomes" id="UP000230066">
    <property type="component" value="Unassembled WGS sequence"/>
</dbReference>
<dbReference type="PROSITE" id="PS50268">
    <property type="entry name" value="CADHERIN_2"/>
    <property type="match status" value="6"/>
</dbReference>
<dbReference type="PANTHER" id="PTHR24028:SF146">
    <property type="entry name" value="CADHERIN 96CB, ISOFORM D-RELATED"/>
    <property type="match status" value="1"/>
</dbReference>
<sequence>MNIKFCQLKLFTSYLIGLAVSPQWIVILLVLGVQFDRTVAQYSVNYQIQEELPRGTLIGSLATHLPVSLKVKLPLLRFRIIQNEQAQYFHVNISTGELRVKKRMDRETICPSLLNEVSLSELLHRGPLVQETSCQLSFRVNILRLTRSGVEIENLIRVFVLLDDADDNRCQFFPSDSQELYIPENTNGTTWALYSPIDLDTEPKNNLNGTTISLQCSSSAIKMHPFGLKSTKTESSIAPYQLHLVVLQPLDYEQVPSYKMFVTASGFAQNSGCRLDLTIHVLDRNDHAPVFIQHMDRLSLAENTTVGQTFYTARATDADVGPVFGALRFSLSPSNSPQLHSLFAVHEMNGSVYLKRALNYGQQSNYKLSLRVQNPDLKETTVVRSNQIYTGDQTTTYGGTLTAKTKSDANLMDYMDLYISVLDVNDHPPEIIIYALNGSRQLTLFEHAEFSPADFAVVSITDEDSGSNGEVSCHLTKSDRDRFEMTRIDQKSTNLDVNNTVSNGSPTSIEISDSRGALYKIAALRSFDREMETNVSFCVVCVDHGTPSLTSNVTGVLWILDLNDHDPEVPAGLIHLQVHEDTDPTRKLNDYIIGQINATDRDVGENARLRYSIVEPDVQNLVSIDSATGILRSKGTLDYETSQILPFTVLVTDFGDPPRSAHCRVEVKVIDVNDHSPQFERSRYFFTVQENLPQGTHVGSVRVCDQDVGINAVLSFQLSPSDVTDLSTGNVDSSFHAHRSQIPFHITSQYASPSHCYQVMILTSSPLNREEQLEQVGQSQTHQSLMNQVRPYQFTLVAEDRGTPRLTTHAQIQVKVSDVNDEAPVFVEPDVKHRFVLLNAHQPVGIPIFQVRAVDRDDGANGTVRYGLGAVTIYELLKHQAGFRSCDEPAFQDSSFRTMPEPHNMMEHFHIDPDSGVFSLKSAIAEQLIDLLFRITIFARDCASVPMESRIHMCVSIIDGVSESNGLNRTGTASGSSMRLQARRSKTTFYLYVIGAISIVGLLASVAFVLSAYFLWHRPRSKMAQNGTNVIHFAEVDNMTTGTNMDKMEYPEPIFESNTVRVCSGSTLIDWSNTIDQTRTAATTDKWAAVQYNPMDPMDKNPIPYRSYTDPITEWQSSMTPAKPNQYVPFVYSPHQSVHYHTMHNTHALNSIPTDSSMLNY</sequence>
<keyword evidence="2 10" id="KW-0812">Transmembrane</keyword>
<dbReference type="InterPro" id="IPR020894">
    <property type="entry name" value="Cadherin_CS"/>
</dbReference>
<dbReference type="GO" id="GO:0007156">
    <property type="term" value="P:homophilic cell adhesion via plasma membrane adhesion molecules"/>
    <property type="evidence" value="ECO:0007669"/>
    <property type="project" value="InterPro"/>
</dbReference>
<dbReference type="GO" id="GO:0005509">
    <property type="term" value="F:calcium ion binding"/>
    <property type="evidence" value="ECO:0007669"/>
    <property type="project" value="UniProtKB-UniRule"/>
</dbReference>
<keyword evidence="6 10" id="KW-1133">Transmembrane helix</keyword>
<gene>
    <name evidence="12" type="ORF">D915_005170</name>
</gene>
<protein>
    <submittedName>
        <fullName evidence="12">Protocadherin-11 Y-linked</fullName>
    </submittedName>
</protein>
<dbReference type="EMBL" id="JXXN02001808">
    <property type="protein sequence ID" value="THD24031.1"/>
    <property type="molecule type" value="Genomic_DNA"/>
</dbReference>
<evidence type="ECO:0000256" key="3">
    <source>
        <dbReference type="ARBA" id="ARBA00022737"/>
    </source>
</evidence>
<comment type="caution">
    <text evidence="12">The sequence shown here is derived from an EMBL/GenBank/DDBJ whole genome shotgun (WGS) entry which is preliminary data.</text>
</comment>
<dbReference type="Pfam" id="PF08266">
    <property type="entry name" value="Cadherin_2"/>
    <property type="match status" value="1"/>
</dbReference>
<dbReference type="InterPro" id="IPR015919">
    <property type="entry name" value="Cadherin-like_sf"/>
</dbReference>
<organism evidence="12 13">
    <name type="scientific">Fasciola hepatica</name>
    <name type="common">Liver fluke</name>
    <dbReference type="NCBI Taxonomy" id="6192"/>
    <lineage>
        <taxon>Eukaryota</taxon>
        <taxon>Metazoa</taxon>
        <taxon>Spiralia</taxon>
        <taxon>Lophotrochozoa</taxon>
        <taxon>Platyhelminthes</taxon>
        <taxon>Trematoda</taxon>
        <taxon>Digenea</taxon>
        <taxon>Plagiorchiida</taxon>
        <taxon>Echinostomata</taxon>
        <taxon>Echinostomatoidea</taxon>
        <taxon>Fasciolidae</taxon>
        <taxon>Fasciola</taxon>
    </lineage>
</organism>
<dbReference type="FunFam" id="2.60.40.60:FF:000092">
    <property type="entry name" value="Protocadherin 8"/>
    <property type="match status" value="1"/>
</dbReference>
<evidence type="ECO:0000256" key="9">
    <source>
        <dbReference type="PROSITE-ProRule" id="PRU00043"/>
    </source>
</evidence>
<evidence type="ECO:0000256" key="1">
    <source>
        <dbReference type="ARBA" id="ARBA00004167"/>
    </source>
</evidence>
<evidence type="ECO:0000313" key="13">
    <source>
        <dbReference type="Proteomes" id="UP000230066"/>
    </source>
</evidence>
<keyword evidence="4 9" id="KW-0106">Calcium</keyword>
<feature type="transmembrane region" description="Helical" evidence="10">
    <location>
        <begin position="989"/>
        <end position="1016"/>
    </location>
</feature>
<dbReference type="Pfam" id="PF00028">
    <property type="entry name" value="Cadherin"/>
    <property type="match status" value="2"/>
</dbReference>
<keyword evidence="7 10" id="KW-0472">Membrane</keyword>
<dbReference type="PROSITE" id="PS00232">
    <property type="entry name" value="CADHERIN_1"/>
    <property type="match status" value="3"/>
</dbReference>
<dbReference type="InterPro" id="IPR013164">
    <property type="entry name" value="Cadherin_N"/>
</dbReference>
<dbReference type="SMART" id="SM00112">
    <property type="entry name" value="CA"/>
    <property type="match status" value="6"/>
</dbReference>
<comment type="subcellular location">
    <subcellularLocation>
        <location evidence="1">Membrane</location>
        <topology evidence="1">Single-pass membrane protein</topology>
    </subcellularLocation>
</comment>
<feature type="domain" description="Cadherin" evidence="11">
    <location>
        <begin position="843"/>
        <end position="959"/>
    </location>
</feature>
<dbReference type="AlphaFoldDB" id="A0A4E0RCF5"/>
<accession>A0A4E0RCF5</accession>
<evidence type="ECO:0000256" key="10">
    <source>
        <dbReference type="SAM" id="Phobius"/>
    </source>
</evidence>
<feature type="domain" description="Cadherin" evidence="11">
    <location>
        <begin position="174"/>
        <end position="291"/>
    </location>
</feature>
<dbReference type="CDD" id="cd11304">
    <property type="entry name" value="Cadherin_repeat"/>
    <property type="match status" value="7"/>
</dbReference>
<evidence type="ECO:0000256" key="4">
    <source>
        <dbReference type="ARBA" id="ARBA00022837"/>
    </source>
</evidence>
<name>A0A4E0RCF5_FASHE</name>
<evidence type="ECO:0000256" key="6">
    <source>
        <dbReference type="ARBA" id="ARBA00022989"/>
    </source>
</evidence>
<evidence type="ECO:0000256" key="8">
    <source>
        <dbReference type="ARBA" id="ARBA00023180"/>
    </source>
</evidence>
<feature type="domain" description="Cadherin" evidence="11">
    <location>
        <begin position="292"/>
        <end position="431"/>
    </location>
</feature>
<dbReference type="SUPFAM" id="SSF49313">
    <property type="entry name" value="Cadherin-like"/>
    <property type="match status" value="7"/>
</dbReference>
<evidence type="ECO:0000256" key="7">
    <source>
        <dbReference type="ARBA" id="ARBA00023136"/>
    </source>
</evidence>
<feature type="transmembrane region" description="Helical" evidence="10">
    <location>
        <begin position="12"/>
        <end position="35"/>
    </location>
</feature>
<dbReference type="Gene3D" id="2.60.40.60">
    <property type="entry name" value="Cadherins"/>
    <property type="match status" value="7"/>
</dbReference>
<keyword evidence="3" id="KW-0677">Repeat</keyword>
<feature type="domain" description="Cadherin" evidence="11">
    <location>
        <begin position="680"/>
        <end position="826"/>
    </location>
</feature>
<evidence type="ECO:0000313" key="12">
    <source>
        <dbReference type="EMBL" id="THD24031.1"/>
    </source>
</evidence>
<feature type="domain" description="Cadherin" evidence="11">
    <location>
        <begin position="436"/>
        <end position="569"/>
    </location>
</feature>
<evidence type="ECO:0000259" key="11">
    <source>
        <dbReference type="PROSITE" id="PS50268"/>
    </source>
</evidence>
<keyword evidence="8" id="KW-0325">Glycoprotein</keyword>
<dbReference type="GO" id="GO:0005886">
    <property type="term" value="C:plasma membrane"/>
    <property type="evidence" value="ECO:0007669"/>
    <property type="project" value="InterPro"/>
</dbReference>
<dbReference type="PRINTS" id="PR00205">
    <property type="entry name" value="CADHERIN"/>
</dbReference>
<evidence type="ECO:0000256" key="5">
    <source>
        <dbReference type="ARBA" id="ARBA00022889"/>
    </source>
</evidence>